<dbReference type="InterPro" id="IPR002656">
    <property type="entry name" value="Acyl_transf_3_dom"/>
</dbReference>
<proteinExistence type="predicted"/>
<dbReference type="GO" id="GO:0016747">
    <property type="term" value="F:acyltransferase activity, transferring groups other than amino-acyl groups"/>
    <property type="evidence" value="ECO:0007669"/>
    <property type="project" value="InterPro"/>
</dbReference>
<accession>A0A382SA34</accession>
<dbReference type="GO" id="GO:0009103">
    <property type="term" value="P:lipopolysaccharide biosynthetic process"/>
    <property type="evidence" value="ECO:0007669"/>
    <property type="project" value="TreeGrafter"/>
</dbReference>
<dbReference type="EMBL" id="UINC01127550">
    <property type="protein sequence ID" value="SVD06739.1"/>
    <property type="molecule type" value="Genomic_DNA"/>
</dbReference>
<dbReference type="Pfam" id="PF01757">
    <property type="entry name" value="Acyl_transf_3"/>
    <property type="match status" value="1"/>
</dbReference>
<keyword evidence="1" id="KW-1133">Transmembrane helix</keyword>
<name>A0A382SA34_9ZZZZ</name>
<feature type="non-terminal residue" evidence="3">
    <location>
        <position position="193"/>
    </location>
</feature>
<keyword evidence="1" id="KW-0472">Membrane</keyword>
<reference evidence="3" key="1">
    <citation type="submission" date="2018-05" db="EMBL/GenBank/DDBJ databases">
        <authorList>
            <person name="Lanie J.A."/>
            <person name="Ng W.-L."/>
            <person name="Kazmierczak K.M."/>
            <person name="Andrzejewski T.M."/>
            <person name="Davidsen T.M."/>
            <person name="Wayne K.J."/>
            <person name="Tettelin H."/>
            <person name="Glass J.I."/>
            <person name="Rusch D."/>
            <person name="Podicherti R."/>
            <person name="Tsui H.-C.T."/>
            <person name="Winkler M.E."/>
        </authorList>
    </citation>
    <scope>NUCLEOTIDE SEQUENCE</scope>
</reference>
<feature type="transmembrane region" description="Helical" evidence="1">
    <location>
        <begin position="89"/>
        <end position="109"/>
    </location>
</feature>
<dbReference type="InterPro" id="IPR050879">
    <property type="entry name" value="Acyltransferase_3"/>
</dbReference>
<dbReference type="PANTHER" id="PTHR23028">
    <property type="entry name" value="ACETYLTRANSFERASE"/>
    <property type="match status" value="1"/>
</dbReference>
<evidence type="ECO:0000256" key="1">
    <source>
        <dbReference type="SAM" id="Phobius"/>
    </source>
</evidence>
<gene>
    <name evidence="3" type="ORF">METZ01_LOCUS359593</name>
</gene>
<feature type="transmembrane region" description="Helical" evidence="1">
    <location>
        <begin position="160"/>
        <end position="177"/>
    </location>
</feature>
<protein>
    <recommendedName>
        <fullName evidence="2">Acyltransferase 3 domain-containing protein</fullName>
    </recommendedName>
</protein>
<keyword evidence="1" id="KW-0812">Transmembrane</keyword>
<feature type="domain" description="Acyltransferase 3" evidence="2">
    <location>
        <begin position="25"/>
        <end position="190"/>
    </location>
</feature>
<dbReference type="AlphaFoldDB" id="A0A382SA34"/>
<dbReference type="PANTHER" id="PTHR23028:SF53">
    <property type="entry name" value="ACYL_TRANSF_3 DOMAIN-CONTAINING PROTEIN"/>
    <property type="match status" value="1"/>
</dbReference>
<evidence type="ECO:0000259" key="2">
    <source>
        <dbReference type="Pfam" id="PF01757"/>
    </source>
</evidence>
<sequence length="193" mass="22076">MQRTISIISSNDVTNPPPTDYFPHIDGLRTFAVLSVFLFHLDIPYVAGGFLGVDVFFVISGFLITRILKQEAEVSRLDAVNFYARRVRRLFPALFVVMGFCLLAGIFRYSPERLIELANSGVSAILSVSNFYFYFNNDYFDAAAETQIFLHTWSLAVEEQFYLVWPLIIFLIVKYLSKSWQMRLLIGLCLVGS</sequence>
<evidence type="ECO:0000313" key="3">
    <source>
        <dbReference type="EMBL" id="SVD06739.1"/>
    </source>
</evidence>
<organism evidence="3">
    <name type="scientific">marine metagenome</name>
    <dbReference type="NCBI Taxonomy" id="408172"/>
    <lineage>
        <taxon>unclassified sequences</taxon>
        <taxon>metagenomes</taxon>
        <taxon>ecological metagenomes</taxon>
    </lineage>
</organism>
<dbReference type="GO" id="GO:0016020">
    <property type="term" value="C:membrane"/>
    <property type="evidence" value="ECO:0007669"/>
    <property type="project" value="TreeGrafter"/>
</dbReference>